<feature type="transmembrane region" description="Helical" evidence="6">
    <location>
        <begin position="43"/>
        <end position="66"/>
    </location>
</feature>
<keyword evidence="2" id="KW-1003">Cell membrane</keyword>
<keyword evidence="4 6" id="KW-1133">Transmembrane helix</keyword>
<feature type="transmembrane region" description="Helical" evidence="6">
    <location>
        <begin position="78"/>
        <end position="96"/>
    </location>
</feature>
<dbReference type="Proteomes" id="UP001198182">
    <property type="component" value="Unassembled WGS sequence"/>
</dbReference>
<keyword evidence="3 6" id="KW-0812">Transmembrane</keyword>
<evidence type="ECO:0000256" key="1">
    <source>
        <dbReference type="ARBA" id="ARBA00004651"/>
    </source>
</evidence>
<dbReference type="InterPro" id="IPR003740">
    <property type="entry name" value="YitT"/>
</dbReference>
<dbReference type="InterPro" id="IPR015867">
    <property type="entry name" value="N-reg_PII/ATP_PRibTrfase_C"/>
</dbReference>
<evidence type="ECO:0000256" key="6">
    <source>
        <dbReference type="SAM" id="Phobius"/>
    </source>
</evidence>
<keyword evidence="5 6" id="KW-0472">Membrane</keyword>
<feature type="transmembrane region" description="Helical" evidence="6">
    <location>
        <begin position="12"/>
        <end position="31"/>
    </location>
</feature>
<dbReference type="CDD" id="cd16380">
    <property type="entry name" value="YitT_C"/>
    <property type="match status" value="1"/>
</dbReference>
<feature type="transmembrane region" description="Helical" evidence="6">
    <location>
        <begin position="108"/>
        <end position="130"/>
    </location>
</feature>
<dbReference type="PANTHER" id="PTHR33545:SF9">
    <property type="entry name" value="UPF0750 MEMBRANE PROTEIN YITE"/>
    <property type="match status" value="1"/>
</dbReference>
<name>A0AAE3JG33_9FIRM</name>
<dbReference type="RefSeq" id="WP_308455216.1">
    <property type="nucleotide sequence ID" value="NZ_JAJEQR010000114.1"/>
</dbReference>
<feature type="domain" description="DUF2179" evidence="7">
    <location>
        <begin position="224"/>
        <end position="277"/>
    </location>
</feature>
<evidence type="ECO:0000259" key="7">
    <source>
        <dbReference type="Pfam" id="PF10035"/>
    </source>
</evidence>
<feature type="transmembrane region" description="Helical" evidence="6">
    <location>
        <begin position="151"/>
        <end position="170"/>
    </location>
</feature>
<sequence length="287" mass="30722">MKMDVRKVMDEGWRMLASVILMGVAMLVFTVPNHIVPGGVSGLSTAVAELVPLKVGTVNFILSVIIEGMGCLNFGVKFVMRSLIISTGLSIFLNIFEGMIPAYTSDPLVAAIAGGAMFGVSCGILLGRGISSGGTDTITLIIKKYFPHVSVGKTLMLTDALVVLVSTIIFKNIDVAIYSAFTIFCSGQVVDKIVVGMDVAKLIYVITDSPEKIQNHLVEKMDLGVTVLTGKGGFSQTEKGVLMLAVRRPMFSAVLRAVKQLDVNSFVIVQDASEVWGEGFKEHNQGQ</sequence>
<evidence type="ECO:0000256" key="3">
    <source>
        <dbReference type="ARBA" id="ARBA00022692"/>
    </source>
</evidence>
<evidence type="ECO:0000256" key="5">
    <source>
        <dbReference type="ARBA" id="ARBA00023136"/>
    </source>
</evidence>
<dbReference type="GO" id="GO:0005886">
    <property type="term" value="C:plasma membrane"/>
    <property type="evidence" value="ECO:0007669"/>
    <property type="project" value="UniProtKB-SubCell"/>
</dbReference>
<reference evidence="8" key="1">
    <citation type="submission" date="2021-10" db="EMBL/GenBank/DDBJ databases">
        <title>Anaerobic single-cell dispensing facilitates the cultivation of human gut bacteria.</title>
        <authorList>
            <person name="Afrizal A."/>
        </authorList>
    </citation>
    <scope>NUCLEOTIDE SEQUENCE</scope>
    <source>
        <strain evidence="8">CLA-AA-H215</strain>
    </source>
</reference>
<dbReference type="PANTHER" id="PTHR33545">
    <property type="entry name" value="UPF0750 MEMBRANE PROTEIN YITT-RELATED"/>
    <property type="match status" value="1"/>
</dbReference>
<evidence type="ECO:0000313" key="9">
    <source>
        <dbReference type="Proteomes" id="UP001198182"/>
    </source>
</evidence>
<dbReference type="AlphaFoldDB" id="A0AAE3JG33"/>
<keyword evidence="9" id="KW-1185">Reference proteome</keyword>
<comment type="subcellular location">
    <subcellularLocation>
        <location evidence="1">Cell membrane</location>
        <topology evidence="1">Multi-pass membrane protein</topology>
    </subcellularLocation>
</comment>
<dbReference type="PIRSF" id="PIRSF006483">
    <property type="entry name" value="Membrane_protein_YitT"/>
    <property type="match status" value="1"/>
</dbReference>
<evidence type="ECO:0000256" key="2">
    <source>
        <dbReference type="ARBA" id="ARBA00022475"/>
    </source>
</evidence>
<dbReference type="InterPro" id="IPR051461">
    <property type="entry name" value="UPF0750_membrane"/>
</dbReference>
<gene>
    <name evidence="8" type="ORF">LKD81_18065</name>
</gene>
<dbReference type="InterPro" id="IPR019264">
    <property type="entry name" value="DUF2179"/>
</dbReference>
<comment type="caution">
    <text evidence="8">The sequence shown here is derived from an EMBL/GenBank/DDBJ whole genome shotgun (WGS) entry which is preliminary data.</text>
</comment>
<dbReference type="EMBL" id="JAJEQR010000114">
    <property type="protein sequence ID" value="MCC2232854.1"/>
    <property type="molecule type" value="Genomic_DNA"/>
</dbReference>
<dbReference type="Pfam" id="PF02588">
    <property type="entry name" value="YitT_membrane"/>
    <property type="match status" value="1"/>
</dbReference>
<dbReference type="Gene3D" id="3.30.70.120">
    <property type="match status" value="1"/>
</dbReference>
<dbReference type="Pfam" id="PF10035">
    <property type="entry name" value="DUF2179"/>
    <property type="match status" value="1"/>
</dbReference>
<accession>A0AAE3JG33</accession>
<proteinExistence type="predicted"/>
<evidence type="ECO:0000313" key="8">
    <source>
        <dbReference type="EMBL" id="MCC2232854.1"/>
    </source>
</evidence>
<protein>
    <submittedName>
        <fullName evidence="8">YitT family protein</fullName>
    </submittedName>
</protein>
<organism evidence="8 9">
    <name type="scientific">Hominifimenecus microfluidus</name>
    <dbReference type="NCBI Taxonomy" id="2885348"/>
    <lineage>
        <taxon>Bacteria</taxon>
        <taxon>Bacillati</taxon>
        <taxon>Bacillota</taxon>
        <taxon>Clostridia</taxon>
        <taxon>Lachnospirales</taxon>
        <taxon>Lachnospiraceae</taxon>
        <taxon>Hominifimenecus</taxon>
    </lineage>
</organism>
<evidence type="ECO:0000256" key="4">
    <source>
        <dbReference type="ARBA" id="ARBA00022989"/>
    </source>
</evidence>